<keyword evidence="7" id="KW-0418">Kinase</keyword>
<keyword evidence="8 10" id="KW-0067">ATP-binding</keyword>
<keyword evidence="13" id="KW-1185">Reference proteome</keyword>
<feature type="domain" description="ATP-grasp" evidence="11">
    <location>
        <begin position="171"/>
        <end position="381"/>
    </location>
</feature>
<gene>
    <name evidence="12" type="ORF">H0E87_030425</name>
</gene>
<dbReference type="InterPro" id="IPR008656">
    <property type="entry name" value="Inositol_tetrakis-P_1-kinase"/>
</dbReference>
<organism evidence="12 13">
    <name type="scientific">Populus deltoides</name>
    <name type="common">Eastern poplar</name>
    <name type="synonym">Eastern cottonwood</name>
    <dbReference type="NCBI Taxonomy" id="3696"/>
    <lineage>
        <taxon>Eukaryota</taxon>
        <taxon>Viridiplantae</taxon>
        <taxon>Streptophyta</taxon>
        <taxon>Embryophyta</taxon>
        <taxon>Tracheophyta</taxon>
        <taxon>Spermatophyta</taxon>
        <taxon>Magnoliopsida</taxon>
        <taxon>eudicotyledons</taxon>
        <taxon>Gunneridae</taxon>
        <taxon>Pentapetalae</taxon>
        <taxon>rosids</taxon>
        <taxon>fabids</taxon>
        <taxon>Malpighiales</taxon>
        <taxon>Salicaceae</taxon>
        <taxon>Saliceae</taxon>
        <taxon>Populus</taxon>
    </lineage>
</organism>
<keyword evidence="6 10" id="KW-0547">Nucleotide-binding</keyword>
<evidence type="ECO:0000256" key="3">
    <source>
        <dbReference type="ARBA" id="ARBA00011245"/>
    </source>
</evidence>
<dbReference type="InterPro" id="IPR011761">
    <property type="entry name" value="ATP-grasp"/>
</dbReference>
<dbReference type="GO" id="GO:0047325">
    <property type="term" value="F:inositol-3,4,5,6-tetrakisphosphate 1-kinase activity"/>
    <property type="evidence" value="ECO:0007669"/>
    <property type="project" value="InterPro"/>
</dbReference>
<comment type="similarity">
    <text evidence="2">Belongs to the ITPK1 family.</text>
</comment>
<evidence type="ECO:0000256" key="9">
    <source>
        <dbReference type="ARBA" id="ARBA00022842"/>
    </source>
</evidence>
<dbReference type="GO" id="GO:0005737">
    <property type="term" value="C:cytoplasm"/>
    <property type="evidence" value="ECO:0007669"/>
    <property type="project" value="TreeGrafter"/>
</dbReference>
<dbReference type="SUPFAM" id="SSF56059">
    <property type="entry name" value="Glutathione synthetase ATP-binding domain-like"/>
    <property type="match status" value="1"/>
</dbReference>
<keyword evidence="4" id="KW-0808">Transferase</keyword>
<proteinExistence type="inferred from homology"/>
<evidence type="ECO:0000256" key="4">
    <source>
        <dbReference type="ARBA" id="ARBA00022679"/>
    </source>
</evidence>
<dbReference type="AlphaFoldDB" id="A0A8T2WGL8"/>
<accession>A0A8T2WGL8</accession>
<evidence type="ECO:0000256" key="10">
    <source>
        <dbReference type="PROSITE-ProRule" id="PRU00409"/>
    </source>
</evidence>
<comment type="subunit">
    <text evidence="3">Monomer.</text>
</comment>
<sequence>MVLVQPQTNLNPLLFSDVKPGSSKSSLDATSSSPTKKKQIVVIIEEGKLPSLVQVNANMGSLNDLSEADDVFMKMGFNLEKDDQIPSDIVMSSKKCLDQHNIDLIPIDPSRPLIEQGPLDCVIHKLYGPDWMSQLLHFSSLNPDAPIIDPLDSIQRLHDRISMLQVVRNLKVSERNQVLDVPRQRFFSDSETMMKNSDDLIKKLGFPLIAKPLMADGSETSHKMYLVFDKEGLDKLESRMIIMQEFVNHGGVIFKVYVVGDFVKCVKRKSLPDIKEDKLVTLKGLLPFSQISNLEEKTDCGGGGEFDRVEMPPVDFVEEVAKAMKEETGISLLNFDVIRDARDANRYLIIDINYFPGYEKMPNYESVLTDFLLNSMEKNKSGDVSMVREHDDD</sequence>
<reference evidence="12" key="1">
    <citation type="journal article" date="2021" name="J. Hered.">
        <title>Genome Assembly of Salicaceae Populus deltoides (Eastern Cottonwood) I-69 Based on Nanopore Sequencing and Hi-C Technologies.</title>
        <authorList>
            <person name="Bai S."/>
            <person name="Wu H."/>
            <person name="Zhang J."/>
            <person name="Pan Z."/>
            <person name="Zhao W."/>
            <person name="Li Z."/>
            <person name="Tong C."/>
        </authorList>
    </citation>
    <scope>NUCLEOTIDE SEQUENCE</scope>
    <source>
        <tissue evidence="12">Leaf</tissue>
    </source>
</reference>
<dbReference type="Pfam" id="PF05770">
    <property type="entry name" value="Ins134_P3_kin"/>
    <property type="match status" value="1"/>
</dbReference>
<dbReference type="Gene3D" id="3.30.470.20">
    <property type="entry name" value="ATP-grasp fold, B domain"/>
    <property type="match status" value="1"/>
</dbReference>
<dbReference type="InterPro" id="IPR041429">
    <property type="entry name" value="ITPK1_N"/>
</dbReference>
<evidence type="ECO:0000256" key="1">
    <source>
        <dbReference type="ARBA" id="ARBA00001946"/>
    </source>
</evidence>
<dbReference type="GO" id="GO:0005524">
    <property type="term" value="F:ATP binding"/>
    <property type="evidence" value="ECO:0007669"/>
    <property type="project" value="UniProtKB-UniRule"/>
</dbReference>
<dbReference type="EMBL" id="JACEGQ020000019">
    <property type="protein sequence ID" value="KAH8480176.1"/>
    <property type="molecule type" value="Genomic_DNA"/>
</dbReference>
<evidence type="ECO:0000256" key="5">
    <source>
        <dbReference type="ARBA" id="ARBA00022723"/>
    </source>
</evidence>
<comment type="cofactor">
    <cofactor evidence="1">
        <name>Mg(2+)</name>
        <dbReference type="ChEBI" id="CHEBI:18420"/>
    </cofactor>
</comment>
<keyword evidence="5" id="KW-0479">Metal-binding</keyword>
<keyword evidence="9" id="KW-0460">Magnesium</keyword>
<dbReference type="GO" id="GO:0032957">
    <property type="term" value="P:inositol trisphosphate metabolic process"/>
    <property type="evidence" value="ECO:0007669"/>
    <property type="project" value="InterPro"/>
</dbReference>
<dbReference type="GO" id="GO:0000287">
    <property type="term" value="F:magnesium ion binding"/>
    <property type="evidence" value="ECO:0007669"/>
    <property type="project" value="InterPro"/>
</dbReference>
<evidence type="ECO:0000313" key="12">
    <source>
        <dbReference type="EMBL" id="KAH8480176.1"/>
    </source>
</evidence>
<evidence type="ECO:0000256" key="7">
    <source>
        <dbReference type="ARBA" id="ARBA00022777"/>
    </source>
</evidence>
<dbReference type="PROSITE" id="PS50975">
    <property type="entry name" value="ATP_GRASP"/>
    <property type="match status" value="1"/>
</dbReference>
<evidence type="ECO:0000256" key="6">
    <source>
        <dbReference type="ARBA" id="ARBA00022741"/>
    </source>
</evidence>
<comment type="caution">
    <text evidence="12">The sequence shown here is derived from an EMBL/GenBank/DDBJ whole genome shotgun (WGS) entry which is preliminary data.</text>
</comment>
<dbReference type="GO" id="GO:0052726">
    <property type="term" value="F:inositol-1,3,4-trisphosphate 5-kinase activity"/>
    <property type="evidence" value="ECO:0007669"/>
    <property type="project" value="InterPro"/>
</dbReference>
<dbReference type="PANTHER" id="PTHR14217:SF40">
    <property type="entry name" value="INOSITOL-TETRAKISPHOSPHATE 1-KINASE 2"/>
    <property type="match status" value="1"/>
</dbReference>
<dbReference type="GO" id="GO:0052725">
    <property type="term" value="F:inositol-1,3,4-trisphosphate 6-kinase activity"/>
    <property type="evidence" value="ECO:0007669"/>
    <property type="project" value="InterPro"/>
</dbReference>
<evidence type="ECO:0000259" key="11">
    <source>
        <dbReference type="PROSITE" id="PS50975"/>
    </source>
</evidence>
<dbReference type="PANTHER" id="PTHR14217">
    <property type="entry name" value="INOSITOL-TETRAKISPHOSPHATE 1-KINASE"/>
    <property type="match status" value="1"/>
</dbReference>
<dbReference type="Pfam" id="PF17927">
    <property type="entry name" value="Ins134_P3_kin_N"/>
    <property type="match status" value="1"/>
</dbReference>
<evidence type="ECO:0000256" key="2">
    <source>
        <dbReference type="ARBA" id="ARBA00009601"/>
    </source>
</evidence>
<protein>
    <recommendedName>
        <fullName evidence="11">ATP-grasp domain-containing protein</fullName>
    </recommendedName>
</protein>
<dbReference type="Proteomes" id="UP000807159">
    <property type="component" value="Chromosome 19"/>
</dbReference>
<name>A0A8T2WGL8_POPDE</name>
<dbReference type="InterPro" id="IPR040464">
    <property type="entry name" value="InsP(3)kin_ATP-grasp"/>
</dbReference>
<evidence type="ECO:0000256" key="8">
    <source>
        <dbReference type="ARBA" id="ARBA00022840"/>
    </source>
</evidence>
<evidence type="ECO:0000313" key="13">
    <source>
        <dbReference type="Proteomes" id="UP000807159"/>
    </source>
</evidence>